<evidence type="ECO:0000313" key="3">
    <source>
        <dbReference type="Proteomes" id="UP000267187"/>
    </source>
</evidence>
<feature type="signal peptide" evidence="1">
    <location>
        <begin position="1"/>
        <end position="27"/>
    </location>
</feature>
<feature type="chain" id="PRO_5017976293" evidence="1">
    <location>
        <begin position="28"/>
        <end position="183"/>
    </location>
</feature>
<dbReference type="Pfam" id="PF12915">
    <property type="entry name" value="DUF3833"/>
    <property type="match status" value="1"/>
</dbReference>
<accession>A0A3M0A770</accession>
<reference evidence="2 3" key="1">
    <citation type="submission" date="2018-10" db="EMBL/GenBank/DDBJ databases">
        <title>Genomic Encyclopedia of Type Strains, Phase IV (KMG-IV): sequencing the most valuable type-strain genomes for metagenomic binning, comparative biology and taxonomic classification.</title>
        <authorList>
            <person name="Goeker M."/>
        </authorList>
    </citation>
    <scope>NUCLEOTIDE SEQUENCE [LARGE SCALE GENOMIC DNA]</scope>
    <source>
        <strain evidence="2 3">DSM 25080</strain>
    </source>
</reference>
<dbReference type="AlphaFoldDB" id="A0A3M0A770"/>
<keyword evidence="1" id="KW-0732">Signal</keyword>
<dbReference type="OrthoDB" id="5296954at2"/>
<gene>
    <name evidence="2" type="ORF">DFR27_0791</name>
</gene>
<evidence type="ECO:0000313" key="2">
    <source>
        <dbReference type="EMBL" id="RMA81001.1"/>
    </source>
</evidence>
<protein>
    <submittedName>
        <fullName evidence="2">Uncharacterized protein DUF3833</fullName>
    </submittedName>
</protein>
<dbReference type="Proteomes" id="UP000267187">
    <property type="component" value="Unassembled WGS sequence"/>
</dbReference>
<keyword evidence="3" id="KW-1185">Reference proteome</keyword>
<sequence>MIKVLCQRLAVVAVAVFALGSCTPANYDHLEPRFDIEGFFNGELHAYGIVRSRGGELMRRFKVNLLGTWEEGVGTLDEQFLYDDGERAQRVWTFVKDGDGNFSGTANDTLSTAILRVSGPELTLNYNILLDVGDSSYEVRFDDWIYAIDNDRVINVSEISKFGLTLGEVILVMERGHQPLTFD</sequence>
<organism evidence="2 3">
    <name type="scientific">Umboniibacter marinipuniceus</name>
    <dbReference type="NCBI Taxonomy" id="569599"/>
    <lineage>
        <taxon>Bacteria</taxon>
        <taxon>Pseudomonadati</taxon>
        <taxon>Pseudomonadota</taxon>
        <taxon>Gammaproteobacteria</taxon>
        <taxon>Cellvibrionales</taxon>
        <taxon>Cellvibrionaceae</taxon>
        <taxon>Umboniibacter</taxon>
    </lineage>
</organism>
<evidence type="ECO:0000256" key="1">
    <source>
        <dbReference type="SAM" id="SignalP"/>
    </source>
</evidence>
<proteinExistence type="predicted"/>
<dbReference type="InterPro" id="IPR024409">
    <property type="entry name" value="DUF3833"/>
</dbReference>
<dbReference type="PROSITE" id="PS51257">
    <property type="entry name" value="PROKAR_LIPOPROTEIN"/>
    <property type="match status" value="1"/>
</dbReference>
<comment type="caution">
    <text evidence="2">The sequence shown here is derived from an EMBL/GenBank/DDBJ whole genome shotgun (WGS) entry which is preliminary data.</text>
</comment>
<dbReference type="RefSeq" id="WP_121876170.1">
    <property type="nucleotide sequence ID" value="NZ_REFJ01000002.1"/>
</dbReference>
<name>A0A3M0A770_9GAMM</name>
<dbReference type="EMBL" id="REFJ01000002">
    <property type="protein sequence ID" value="RMA81001.1"/>
    <property type="molecule type" value="Genomic_DNA"/>
</dbReference>